<evidence type="ECO:0000256" key="6">
    <source>
        <dbReference type="ARBA" id="ARBA00023136"/>
    </source>
</evidence>
<dbReference type="Proteomes" id="UP000003843">
    <property type="component" value="Unassembled WGS sequence"/>
</dbReference>
<feature type="domain" description="Trimeric autotransporter adhesin YadA-like C-terminal membrane anchor" evidence="9">
    <location>
        <begin position="77"/>
        <end position="136"/>
    </location>
</feature>
<comment type="caution">
    <text evidence="10">The sequence shown here is derived from an EMBL/GenBank/DDBJ whole genome shotgun (WGS) entry which is preliminary data.</text>
</comment>
<dbReference type="EMBL" id="ACEQ02000007">
    <property type="protein sequence ID" value="EEZ76229.1"/>
    <property type="molecule type" value="Genomic_DNA"/>
</dbReference>
<evidence type="ECO:0000256" key="5">
    <source>
        <dbReference type="ARBA" id="ARBA00022729"/>
    </source>
</evidence>
<evidence type="ECO:0000256" key="2">
    <source>
        <dbReference type="ARBA" id="ARBA00004442"/>
    </source>
</evidence>
<evidence type="ECO:0000256" key="1">
    <source>
        <dbReference type="ARBA" id="ARBA00004241"/>
    </source>
</evidence>
<keyword evidence="5 8" id="KW-0732">Signal</keyword>
<keyword evidence="3" id="KW-1134">Transmembrane beta strand</keyword>
<sequence length="136" mass="13751">MMKKLLAPSVLSLLVIAGGGVISNYSLAATNSDETAVVATNSNGTSVVATNDGKTADAENKKLKRGLAAQAALSGLFQPYSVGKANVTAAVGGYQSQSAFAVGVGYRYNEKFATKAGFAFAPGGGAAYHAGVNLEW</sequence>
<evidence type="ECO:0000256" key="7">
    <source>
        <dbReference type="ARBA" id="ARBA00023237"/>
    </source>
</evidence>
<gene>
    <name evidence="10" type="ORF">NEILACOT_03754</name>
</gene>
<proteinExistence type="predicted"/>
<evidence type="ECO:0000313" key="10">
    <source>
        <dbReference type="EMBL" id="EEZ76229.1"/>
    </source>
</evidence>
<feature type="chain" id="PRO_5003017563" evidence="8">
    <location>
        <begin position="29"/>
        <end position="136"/>
    </location>
</feature>
<comment type="subcellular location">
    <subcellularLocation>
        <location evidence="2">Cell outer membrane</location>
    </subcellularLocation>
    <subcellularLocation>
        <location evidence="1">Cell surface</location>
    </subcellularLocation>
</comment>
<dbReference type="GO" id="GO:0009279">
    <property type="term" value="C:cell outer membrane"/>
    <property type="evidence" value="ECO:0007669"/>
    <property type="project" value="UniProtKB-SubCell"/>
</dbReference>
<dbReference type="Gene3D" id="3.30.1300.30">
    <property type="entry name" value="GSPII I/J protein-like"/>
    <property type="match status" value="1"/>
</dbReference>
<protein>
    <submittedName>
        <fullName evidence="10">YadA-like domain protein</fullName>
    </submittedName>
</protein>
<dbReference type="InterPro" id="IPR045584">
    <property type="entry name" value="Pilin-like"/>
</dbReference>
<dbReference type="AlphaFoldDB" id="D0W8A1"/>
<keyword evidence="6" id="KW-0472">Membrane</keyword>
<dbReference type="SUPFAM" id="SSF54523">
    <property type="entry name" value="Pili subunits"/>
    <property type="match status" value="1"/>
</dbReference>
<keyword evidence="7" id="KW-0998">Cell outer membrane</keyword>
<accession>D0W8A1</accession>
<evidence type="ECO:0000259" key="9">
    <source>
        <dbReference type="Pfam" id="PF03895"/>
    </source>
</evidence>
<evidence type="ECO:0000256" key="8">
    <source>
        <dbReference type="SAM" id="SignalP"/>
    </source>
</evidence>
<reference evidence="10 11" key="1">
    <citation type="submission" date="2009-10" db="EMBL/GenBank/DDBJ databases">
        <authorList>
            <person name="Weinstock G."/>
            <person name="Sodergren E."/>
            <person name="Clifton S."/>
            <person name="Fulton L."/>
            <person name="Fulton B."/>
            <person name="Courtney L."/>
            <person name="Fronick C."/>
            <person name="Harrison M."/>
            <person name="Strong C."/>
            <person name="Farmer C."/>
            <person name="Delahaunty K."/>
            <person name="Markovic C."/>
            <person name="Hall O."/>
            <person name="Minx P."/>
            <person name="Tomlinson C."/>
            <person name="Mitreva M."/>
            <person name="Nelson J."/>
            <person name="Hou S."/>
            <person name="Wollam A."/>
            <person name="Pepin K.H."/>
            <person name="Johnson M."/>
            <person name="Bhonagiri V."/>
            <person name="Nash W.E."/>
            <person name="Warren W."/>
            <person name="Chinwalla A."/>
            <person name="Mardis E.R."/>
            <person name="Wilson R.K."/>
        </authorList>
    </citation>
    <scope>NUCLEOTIDE SEQUENCE [LARGE SCALE GENOMIC DNA]</scope>
    <source>
        <strain evidence="10 11">ATCC 23970</strain>
    </source>
</reference>
<evidence type="ECO:0000256" key="4">
    <source>
        <dbReference type="ARBA" id="ARBA00022692"/>
    </source>
</evidence>
<keyword evidence="4" id="KW-0812">Transmembrane</keyword>
<dbReference type="GO" id="GO:0009986">
    <property type="term" value="C:cell surface"/>
    <property type="evidence" value="ECO:0007669"/>
    <property type="project" value="UniProtKB-SubCell"/>
</dbReference>
<dbReference type="InterPro" id="IPR005594">
    <property type="entry name" value="YadA_C"/>
</dbReference>
<name>D0W8A1_NEILA</name>
<evidence type="ECO:0000313" key="11">
    <source>
        <dbReference type="Proteomes" id="UP000003843"/>
    </source>
</evidence>
<dbReference type="Pfam" id="PF03895">
    <property type="entry name" value="YadA_anchor"/>
    <property type="match status" value="1"/>
</dbReference>
<feature type="signal peptide" evidence="8">
    <location>
        <begin position="1"/>
        <end position="28"/>
    </location>
</feature>
<organism evidence="10 11">
    <name type="scientific">Neisseria lactamica ATCC 23970</name>
    <dbReference type="NCBI Taxonomy" id="546265"/>
    <lineage>
        <taxon>Bacteria</taxon>
        <taxon>Pseudomonadati</taxon>
        <taxon>Pseudomonadota</taxon>
        <taxon>Betaproteobacteria</taxon>
        <taxon>Neisseriales</taxon>
        <taxon>Neisseriaceae</taxon>
        <taxon>Neisseria</taxon>
    </lineage>
</organism>
<evidence type="ECO:0000256" key="3">
    <source>
        <dbReference type="ARBA" id="ARBA00022452"/>
    </source>
</evidence>